<comment type="caution">
    <text evidence="14">The sequence shown here is derived from an EMBL/GenBank/DDBJ whole genome shotgun (WGS) entry which is preliminary data.</text>
</comment>
<evidence type="ECO:0000256" key="4">
    <source>
        <dbReference type="ARBA" id="ARBA00022448"/>
    </source>
</evidence>
<evidence type="ECO:0000256" key="9">
    <source>
        <dbReference type="ARBA" id="ARBA00023203"/>
    </source>
</evidence>
<gene>
    <name evidence="14" type="ORF">JD844_026228</name>
</gene>
<evidence type="ECO:0000256" key="7">
    <source>
        <dbReference type="ARBA" id="ARBA00022897"/>
    </source>
</evidence>
<evidence type="ECO:0000256" key="3">
    <source>
        <dbReference type="ARBA" id="ARBA00020134"/>
    </source>
</evidence>
<dbReference type="SMART" id="SM00103">
    <property type="entry name" value="ALBUMIN"/>
    <property type="match status" value="1"/>
</dbReference>
<dbReference type="Proteomes" id="UP000826234">
    <property type="component" value="Unassembled WGS sequence"/>
</dbReference>
<keyword evidence="6" id="KW-0677">Repeat</keyword>
<keyword evidence="5" id="KW-0964">Secreted</keyword>
<dbReference type="PANTHER" id="PTHR11385:SF11">
    <property type="entry name" value="VITAMIN D-BINDING PROTEIN"/>
    <property type="match status" value="1"/>
</dbReference>
<evidence type="ECO:0000256" key="12">
    <source>
        <dbReference type="ARBA" id="ARBA00046813"/>
    </source>
</evidence>
<keyword evidence="9" id="KW-0009">Actin-binding</keyword>
<dbReference type="PRINTS" id="PR00804">
    <property type="entry name" value="VITAMNDBNDNG"/>
</dbReference>
<comment type="subcellular location">
    <subcellularLocation>
        <location evidence="2">Secreted</location>
    </subcellularLocation>
</comment>
<proteinExistence type="predicted"/>
<feature type="domain" description="Albumin" evidence="13">
    <location>
        <begin position="105"/>
        <end position="241"/>
    </location>
</feature>
<dbReference type="EMBL" id="JAIPUX010005290">
    <property type="protein sequence ID" value="KAH0615762.1"/>
    <property type="molecule type" value="Genomic_DNA"/>
</dbReference>
<comment type="function">
    <text evidence="1">Involved in vitamin D transport and storage, scavenging of extracellular G-actin, enhancement of the chemotactic activity of C5 alpha for neutrophils in inflammation and macrophage activation.</text>
</comment>
<sequence length="241" mass="26980">HAETAVCCTEEGLSRKLCLAALKHPPKEFFTYVEPSNDEICEAFKKDPTEFADRFLYEYSSDHSHTPLPLLLTSTTTYLSIVGTCCAHAQPAVCLMKERLERKSLRTLTHLSNKACSRYALFGKDKTKLSYFITFTQRSPNASFEDILSLAEESAEVLSKCCDSLEGDCIQKGVLTHTAKICEKLAAMDKRVENCCSEVNGLKKYLCIYSLPWAKPVDLPDHVPSSEEVLCGEGQERALYE</sequence>
<organism evidence="14 15">
    <name type="scientific">Phrynosoma platyrhinos</name>
    <name type="common">Desert horned lizard</name>
    <dbReference type="NCBI Taxonomy" id="52577"/>
    <lineage>
        <taxon>Eukaryota</taxon>
        <taxon>Metazoa</taxon>
        <taxon>Chordata</taxon>
        <taxon>Craniata</taxon>
        <taxon>Vertebrata</taxon>
        <taxon>Euteleostomi</taxon>
        <taxon>Lepidosauria</taxon>
        <taxon>Squamata</taxon>
        <taxon>Bifurcata</taxon>
        <taxon>Unidentata</taxon>
        <taxon>Episquamata</taxon>
        <taxon>Toxicofera</taxon>
        <taxon>Iguania</taxon>
        <taxon>Phrynosomatidae</taxon>
        <taxon>Phrynosomatinae</taxon>
        <taxon>Phrynosoma</taxon>
    </lineage>
</organism>
<dbReference type="PROSITE" id="PS51438">
    <property type="entry name" value="ALBUMIN_2"/>
    <property type="match status" value="2"/>
</dbReference>
<evidence type="ECO:0000313" key="15">
    <source>
        <dbReference type="Proteomes" id="UP000826234"/>
    </source>
</evidence>
<accession>A0ABQ7SEK4</accession>
<feature type="domain" description="Albumin" evidence="13">
    <location>
        <begin position="1"/>
        <end position="104"/>
    </location>
</feature>
<evidence type="ECO:0000259" key="13">
    <source>
        <dbReference type="PROSITE" id="PS51438"/>
    </source>
</evidence>
<evidence type="ECO:0000256" key="11">
    <source>
        <dbReference type="ARBA" id="ARBA00032443"/>
    </source>
</evidence>
<evidence type="ECO:0000256" key="5">
    <source>
        <dbReference type="ARBA" id="ARBA00022525"/>
    </source>
</evidence>
<dbReference type="InterPro" id="IPR000213">
    <property type="entry name" value="VitD-bd"/>
</dbReference>
<protein>
    <recommendedName>
        <fullName evidence="3">Vitamin D-binding protein</fullName>
    </recommendedName>
    <alternativeName>
        <fullName evidence="10">Gc-globulin</fullName>
    </alternativeName>
    <alternativeName>
        <fullName evidence="11">Group-specific component</fullName>
    </alternativeName>
</protein>
<dbReference type="InterPro" id="IPR000264">
    <property type="entry name" value="ALB/AFP/VDB"/>
</dbReference>
<keyword evidence="4" id="KW-0813">Transport</keyword>
<name>A0ABQ7SEK4_PHRPL</name>
<dbReference type="PRINTS" id="PR00802">
    <property type="entry name" value="SERUMALBUMIN"/>
</dbReference>
<dbReference type="InterPro" id="IPR020858">
    <property type="entry name" value="Serum_albumin-like"/>
</dbReference>
<dbReference type="PANTHER" id="PTHR11385">
    <property type="entry name" value="SERUM ALBUMIN-RELATED"/>
    <property type="match status" value="1"/>
</dbReference>
<dbReference type="InterPro" id="IPR014760">
    <property type="entry name" value="Serum_albumin_N"/>
</dbReference>
<evidence type="ECO:0000256" key="1">
    <source>
        <dbReference type="ARBA" id="ARBA00002354"/>
    </source>
</evidence>
<evidence type="ECO:0000256" key="10">
    <source>
        <dbReference type="ARBA" id="ARBA00029834"/>
    </source>
</evidence>
<reference evidence="14 15" key="1">
    <citation type="journal article" date="2022" name="Gigascience">
        <title>A chromosome-level genome assembly and annotation of the desert horned lizard, Phrynosoma platyrhinos, provides insight into chromosomal rearrangements among reptiles.</title>
        <authorList>
            <person name="Koochekian N."/>
            <person name="Ascanio A."/>
            <person name="Farleigh K."/>
            <person name="Card D.C."/>
            <person name="Schield D.R."/>
            <person name="Castoe T.A."/>
            <person name="Jezkova T."/>
        </authorList>
    </citation>
    <scope>NUCLEOTIDE SEQUENCE [LARGE SCALE GENOMIC DNA]</scope>
    <source>
        <strain evidence="14">NK-2021</strain>
    </source>
</reference>
<keyword evidence="8" id="KW-1015">Disulfide bond</keyword>
<dbReference type="Pfam" id="PF00273">
    <property type="entry name" value="Serum_albumin"/>
    <property type="match status" value="2"/>
</dbReference>
<evidence type="ECO:0000256" key="6">
    <source>
        <dbReference type="ARBA" id="ARBA00022737"/>
    </source>
</evidence>
<evidence type="ECO:0000256" key="2">
    <source>
        <dbReference type="ARBA" id="ARBA00004613"/>
    </source>
</evidence>
<feature type="non-terminal residue" evidence="14">
    <location>
        <position position="1"/>
    </location>
</feature>
<keyword evidence="7" id="KW-0848">Vitamin D</keyword>
<keyword evidence="15" id="KW-1185">Reference proteome</keyword>
<dbReference type="Gene3D" id="1.10.246.10">
    <property type="match status" value="2"/>
</dbReference>
<comment type="subunit">
    <text evidence="12">Associates with membrane-bound immunoglobulin on the surface of B-lymphocytes and with IgG Fc receptor on the membranes of T-lymphocytes. Interacts with LRP2; the interaction is required for renal uptake of GC in complex with 25-hydroxyvitamin D3.</text>
</comment>
<evidence type="ECO:0000313" key="14">
    <source>
        <dbReference type="EMBL" id="KAH0615762.1"/>
    </source>
</evidence>
<dbReference type="SUPFAM" id="SSF48552">
    <property type="entry name" value="Serum albumin-like"/>
    <property type="match status" value="2"/>
</dbReference>
<evidence type="ECO:0000256" key="8">
    <source>
        <dbReference type="ARBA" id="ARBA00023157"/>
    </source>
</evidence>